<dbReference type="OrthoDB" id="9809356at2"/>
<organism evidence="26 27">
    <name type="scientific">Shewanella fodinae</name>
    <dbReference type="NCBI Taxonomy" id="552357"/>
    <lineage>
        <taxon>Bacteria</taxon>
        <taxon>Pseudomonadati</taxon>
        <taxon>Pseudomonadota</taxon>
        <taxon>Gammaproteobacteria</taxon>
        <taxon>Alteromonadales</taxon>
        <taxon>Shewanellaceae</taxon>
        <taxon>Shewanella</taxon>
    </lineage>
</organism>
<dbReference type="PANTHER" id="PTHR11136">
    <property type="entry name" value="FOLYLPOLYGLUTAMATE SYNTHASE-RELATED"/>
    <property type="match status" value="1"/>
</dbReference>
<evidence type="ECO:0000259" key="24">
    <source>
        <dbReference type="Pfam" id="PF02875"/>
    </source>
</evidence>
<dbReference type="UniPathway" id="UPA00077">
    <property type="reaction ID" value="UER00157"/>
</dbReference>
<evidence type="ECO:0000256" key="16">
    <source>
        <dbReference type="ARBA" id="ARBA00030048"/>
    </source>
</evidence>
<evidence type="ECO:0000313" key="26">
    <source>
        <dbReference type="EMBL" id="TCN84650.1"/>
    </source>
</evidence>
<accession>A0A4R2FAZ1</accession>
<comment type="similarity">
    <text evidence="5 23">Belongs to the folylpolyglutamate synthase family.</text>
</comment>
<evidence type="ECO:0000313" key="27">
    <source>
        <dbReference type="Proteomes" id="UP000294832"/>
    </source>
</evidence>
<dbReference type="Proteomes" id="UP000294832">
    <property type="component" value="Unassembled WGS sequence"/>
</dbReference>
<evidence type="ECO:0000256" key="21">
    <source>
        <dbReference type="ARBA" id="ARBA00049035"/>
    </source>
</evidence>
<dbReference type="PROSITE" id="PS01011">
    <property type="entry name" value="FOLYLPOLYGLU_SYNT_1"/>
    <property type="match status" value="1"/>
</dbReference>
<keyword evidence="27" id="KW-1185">Reference proteome</keyword>
<dbReference type="PANTHER" id="PTHR11136:SF0">
    <property type="entry name" value="DIHYDROFOLATE SYNTHETASE-RELATED"/>
    <property type="match status" value="1"/>
</dbReference>
<dbReference type="Pfam" id="PF08245">
    <property type="entry name" value="Mur_ligase_M"/>
    <property type="match status" value="1"/>
</dbReference>
<evidence type="ECO:0000256" key="13">
    <source>
        <dbReference type="ARBA" id="ARBA00022840"/>
    </source>
</evidence>
<dbReference type="InterPro" id="IPR036565">
    <property type="entry name" value="Mur-like_cat_sf"/>
</dbReference>
<dbReference type="InterPro" id="IPR036615">
    <property type="entry name" value="Mur_ligase_C_dom_sf"/>
</dbReference>
<comment type="pathway">
    <text evidence="4">Cofactor biosynthesis; tetrahydrofolylpolyglutamate biosynthesis.</text>
</comment>
<dbReference type="InterPro" id="IPR013221">
    <property type="entry name" value="Mur_ligase_cen"/>
</dbReference>
<dbReference type="GO" id="GO:0005524">
    <property type="term" value="F:ATP binding"/>
    <property type="evidence" value="ECO:0007669"/>
    <property type="project" value="UniProtKB-KW"/>
</dbReference>
<comment type="catalytic activity">
    <reaction evidence="19">
        <text>(6S)-5,6,7,8-tetrahydrofolyl-(gamma-L-Glu)(n) + L-glutamate + ATP = (6S)-5,6,7,8-tetrahydrofolyl-(gamma-L-Glu)(n+1) + ADP + phosphate + H(+)</text>
        <dbReference type="Rhea" id="RHEA:10580"/>
        <dbReference type="Rhea" id="RHEA-COMP:14738"/>
        <dbReference type="Rhea" id="RHEA-COMP:14740"/>
        <dbReference type="ChEBI" id="CHEBI:15378"/>
        <dbReference type="ChEBI" id="CHEBI:29985"/>
        <dbReference type="ChEBI" id="CHEBI:30616"/>
        <dbReference type="ChEBI" id="CHEBI:43474"/>
        <dbReference type="ChEBI" id="CHEBI:141005"/>
        <dbReference type="ChEBI" id="CHEBI:456216"/>
        <dbReference type="EC" id="6.3.2.17"/>
    </reaction>
</comment>
<dbReference type="GO" id="GO:0005737">
    <property type="term" value="C:cytoplasm"/>
    <property type="evidence" value="ECO:0007669"/>
    <property type="project" value="TreeGrafter"/>
</dbReference>
<dbReference type="InterPro" id="IPR018109">
    <property type="entry name" value="Folylpolyglutamate_synth_CS"/>
</dbReference>
<evidence type="ECO:0000256" key="2">
    <source>
        <dbReference type="ARBA" id="ARBA00002714"/>
    </source>
</evidence>
<dbReference type="NCBIfam" id="NF008101">
    <property type="entry name" value="PRK10846.1"/>
    <property type="match status" value="1"/>
</dbReference>
<keyword evidence="15" id="KW-0289">Folate biosynthesis</keyword>
<comment type="catalytic activity">
    <reaction evidence="21">
        <text>(6R)-5,10-methylenetetrahydrofolyl-(gamma-L-Glu)(n) + L-glutamate + ATP = (6R)-5,10-methylenetetrahydrofolyl-(gamma-L-Glu)(n+1) + ADP + phosphate + H(+)</text>
        <dbReference type="Rhea" id="RHEA:51912"/>
        <dbReference type="Rhea" id="RHEA-COMP:13257"/>
        <dbReference type="Rhea" id="RHEA-COMP:13258"/>
        <dbReference type="ChEBI" id="CHEBI:15378"/>
        <dbReference type="ChEBI" id="CHEBI:29985"/>
        <dbReference type="ChEBI" id="CHEBI:30616"/>
        <dbReference type="ChEBI" id="CHEBI:43474"/>
        <dbReference type="ChEBI" id="CHEBI:136572"/>
        <dbReference type="ChEBI" id="CHEBI:456216"/>
        <dbReference type="EC" id="6.3.2.17"/>
    </reaction>
</comment>
<dbReference type="PROSITE" id="PS01012">
    <property type="entry name" value="FOLYLPOLYGLU_SYNT_2"/>
    <property type="match status" value="1"/>
</dbReference>
<dbReference type="EMBL" id="SLWF01000011">
    <property type="protein sequence ID" value="TCN84650.1"/>
    <property type="molecule type" value="Genomic_DNA"/>
</dbReference>
<comment type="catalytic activity">
    <reaction evidence="20">
        <text>10-formyltetrahydrofolyl-(gamma-L-Glu)(n) + L-glutamate + ATP = 10-formyltetrahydrofolyl-(gamma-L-Glu)(n+1) + ADP + phosphate + H(+)</text>
        <dbReference type="Rhea" id="RHEA:51904"/>
        <dbReference type="Rhea" id="RHEA-COMP:13088"/>
        <dbReference type="Rhea" id="RHEA-COMP:14300"/>
        <dbReference type="ChEBI" id="CHEBI:15378"/>
        <dbReference type="ChEBI" id="CHEBI:29985"/>
        <dbReference type="ChEBI" id="CHEBI:30616"/>
        <dbReference type="ChEBI" id="CHEBI:43474"/>
        <dbReference type="ChEBI" id="CHEBI:134413"/>
        <dbReference type="ChEBI" id="CHEBI:456216"/>
        <dbReference type="EC" id="6.3.2.17"/>
    </reaction>
</comment>
<evidence type="ECO:0000256" key="1">
    <source>
        <dbReference type="ARBA" id="ARBA00001946"/>
    </source>
</evidence>
<feature type="domain" description="Mur ligase central" evidence="25">
    <location>
        <begin position="63"/>
        <end position="234"/>
    </location>
</feature>
<evidence type="ECO:0000256" key="23">
    <source>
        <dbReference type="PIRNR" id="PIRNR001563"/>
    </source>
</evidence>
<sequence>MKMKLSETAGQISVPDASANLQQWLDYLLAIHPQEIELGLERVAAVAARLALLVLAPAKVITVAGTNGKGTTCRMLELILQQAGFRVGVYSSPHLLHYNERVRIQGVDAADADFIAAFWQIEQARGDISLSFFEYGTLAALLLFKQAALDVIILEVGLGGRLDATNIIDADVSVITAVDLDHQAFLGNTREQVGYEKAGIFRNGRPAVVGDPQMPNTVAEVAAAKGARLKQVGVDFHWQSTDEQHWRFSGSRWQLSQLPKPRLPLANAVTALAALEALYDELPRAAIEQGLRQATLSGRMEHFCEQPLILLDVAHNPHAARYLAGQLQTLPRQGKLYALCGMLKDKDIQGVLSVLAEQVDEWHLVTLHNERGATAQTLRQALPATTCCWQYDEMASAWKALSPRLHNADVVIVFGSFYTVSGFKEVVQAIGKE</sequence>
<dbReference type="FunFam" id="3.40.1190.10:FF:000004">
    <property type="entry name" value="Dihydrofolate synthase/folylpolyglutamate synthase"/>
    <property type="match status" value="1"/>
</dbReference>
<dbReference type="RefSeq" id="WP_133038863.1">
    <property type="nucleotide sequence ID" value="NZ_SLWF01000011.1"/>
</dbReference>
<dbReference type="Gene3D" id="3.90.190.20">
    <property type="entry name" value="Mur ligase, C-terminal domain"/>
    <property type="match status" value="1"/>
</dbReference>
<evidence type="ECO:0000256" key="4">
    <source>
        <dbReference type="ARBA" id="ARBA00005150"/>
    </source>
</evidence>
<evidence type="ECO:0000259" key="25">
    <source>
        <dbReference type="Pfam" id="PF08245"/>
    </source>
</evidence>
<proteinExistence type="inferred from homology"/>
<dbReference type="GO" id="GO:0046872">
    <property type="term" value="F:metal ion binding"/>
    <property type="evidence" value="ECO:0007669"/>
    <property type="project" value="UniProtKB-KW"/>
</dbReference>
<keyword evidence="11" id="KW-0479">Metal-binding</keyword>
<keyword evidence="10 23" id="KW-0436">Ligase</keyword>
<name>A0A4R2FAZ1_9GAMM</name>
<dbReference type="NCBIfam" id="TIGR01499">
    <property type="entry name" value="folC"/>
    <property type="match status" value="1"/>
</dbReference>
<keyword evidence="14" id="KW-0460">Magnesium</keyword>
<evidence type="ECO:0000256" key="5">
    <source>
        <dbReference type="ARBA" id="ARBA00008276"/>
    </source>
</evidence>
<comment type="pathway">
    <text evidence="3">Cofactor biosynthesis; tetrahydrofolate biosynthesis; 7,8-dihydrofolate from 2-amino-4-hydroxy-6-hydroxymethyl-7,8-dihydropteridine diphosphate and 4-aminobenzoate: step 2/2.</text>
</comment>
<evidence type="ECO:0000256" key="18">
    <source>
        <dbReference type="ARBA" id="ARBA00032510"/>
    </source>
</evidence>
<evidence type="ECO:0000256" key="6">
    <source>
        <dbReference type="ARBA" id="ARBA00011245"/>
    </source>
</evidence>
<evidence type="ECO:0000256" key="3">
    <source>
        <dbReference type="ARBA" id="ARBA00004799"/>
    </source>
</evidence>
<dbReference type="EC" id="6.3.2.17" evidence="8"/>
<dbReference type="EC" id="6.3.2.12" evidence="7"/>
<gene>
    <name evidence="26" type="ORF">EDC91_11164</name>
</gene>
<evidence type="ECO:0000256" key="9">
    <source>
        <dbReference type="ARBA" id="ARBA00019357"/>
    </source>
</evidence>
<evidence type="ECO:0000256" key="22">
    <source>
        <dbReference type="ARBA" id="ARBA00049161"/>
    </source>
</evidence>
<evidence type="ECO:0000256" key="15">
    <source>
        <dbReference type="ARBA" id="ARBA00022909"/>
    </source>
</evidence>
<dbReference type="Gene3D" id="3.40.1190.10">
    <property type="entry name" value="Mur-like, catalytic domain"/>
    <property type="match status" value="1"/>
</dbReference>
<comment type="cofactor">
    <cofactor evidence="1">
        <name>Mg(2+)</name>
        <dbReference type="ChEBI" id="CHEBI:18420"/>
    </cofactor>
</comment>
<evidence type="ECO:0000256" key="14">
    <source>
        <dbReference type="ARBA" id="ARBA00022842"/>
    </source>
</evidence>
<evidence type="ECO:0000256" key="17">
    <source>
        <dbReference type="ARBA" id="ARBA00030592"/>
    </source>
</evidence>
<evidence type="ECO:0000256" key="10">
    <source>
        <dbReference type="ARBA" id="ARBA00022598"/>
    </source>
</evidence>
<dbReference type="GO" id="GO:0046656">
    <property type="term" value="P:folic acid biosynthetic process"/>
    <property type="evidence" value="ECO:0007669"/>
    <property type="project" value="UniProtKB-KW"/>
</dbReference>
<evidence type="ECO:0000256" key="7">
    <source>
        <dbReference type="ARBA" id="ARBA00013023"/>
    </source>
</evidence>
<dbReference type="AlphaFoldDB" id="A0A4R2FAZ1"/>
<dbReference type="GO" id="GO:0008841">
    <property type="term" value="F:dihydrofolate synthase activity"/>
    <property type="evidence" value="ECO:0007669"/>
    <property type="project" value="UniProtKB-EC"/>
</dbReference>
<evidence type="ECO:0000256" key="8">
    <source>
        <dbReference type="ARBA" id="ARBA00013025"/>
    </source>
</evidence>
<dbReference type="Pfam" id="PF02875">
    <property type="entry name" value="Mur_ligase_C"/>
    <property type="match status" value="1"/>
</dbReference>
<dbReference type="GO" id="GO:0046654">
    <property type="term" value="P:tetrahydrofolate biosynthetic process"/>
    <property type="evidence" value="ECO:0007669"/>
    <property type="project" value="UniProtKB-UniPathway"/>
</dbReference>
<dbReference type="SUPFAM" id="SSF53623">
    <property type="entry name" value="MurD-like peptide ligases, catalytic domain"/>
    <property type="match status" value="1"/>
</dbReference>
<dbReference type="PIRSF" id="PIRSF001563">
    <property type="entry name" value="Folylpolyglu_synth"/>
    <property type="match status" value="1"/>
</dbReference>
<evidence type="ECO:0000256" key="19">
    <source>
        <dbReference type="ARBA" id="ARBA00047493"/>
    </source>
</evidence>
<feature type="domain" description="Mur ligase C-terminal" evidence="24">
    <location>
        <begin position="298"/>
        <end position="417"/>
    </location>
</feature>
<comment type="function">
    <text evidence="2">Functions in two distinct reactions of the de novo folate biosynthetic pathway. Catalyzes the addition of a glutamate residue to dihydropteroate (7,8-dihydropteroate or H2Pte) to form dihydrofolate (7,8-dihydrofolate monoglutamate or H2Pte-Glu). Also catalyzes successive additions of L-glutamate to tetrahydrofolate or 10-formyltetrahydrofolate or 5,10-methylenetetrahydrofolate, leading to folylpolyglutamate derivatives.</text>
</comment>
<keyword evidence="13 23" id="KW-0067">ATP-binding</keyword>
<dbReference type="GO" id="GO:0004326">
    <property type="term" value="F:tetrahydrofolylpolyglutamate synthase activity"/>
    <property type="evidence" value="ECO:0007669"/>
    <property type="project" value="UniProtKB-EC"/>
</dbReference>
<dbReference type="InterPro" id="IPR001645">
    <property type="entry name" value="Folylpolyglutamate_synth"/>
</dbReference>
<evidence type="ECO:0000256" key="11">
    <source>
        <dbReference type="ARBA" id="ARBA00022723"/>
    </source>
</evidence>
<dbReference type="InterPro" id="IPR004101">
    <property type="entry name" value="Mur_ligase_C"/>
</dbReference>
<dbReference type="SUPFAM" id="SSF53244">
    <property type="entry name" value="MurD-like peptide ligases, peptide-binding domain"/>
    <property type="match status" value="1"/>
</dbReference>
<evidence type="ECO:0000256" key="12">
    <source>
        <dbReference type="ARBA" id="ARBA00022741"/>
    </source>
</evidence>
<comment type="catalytic activity">
    <reaction evidence="22">
        <text>7,8-dihydropteroate + L-glutamate + ATP = 7,8-dihydrofolate + ADP + phosphate + H(+)</text>
        <dbReference type="Rhea" id="RHEA:23584"/>
        <dbReference type="ChEBI" id="CHEBI:15378"/>
        <dbReference type="ChEBI" id="CHEBI:17839"/>
        <dbReference type="ChEBI" id="CHEBI:29985"/>
        <dbReference type="ChEBI" id="CHEBI:30616"/>
        <dbReference type="ChEBI" id="CHEBI:43474"/>
        <dbReference type="ChEBI" id="CHEBI:57451"/>
        <dbReference type="ChEBI" id="CHEBI:456216"/>
        <dbReference type="EC" id="6.3.2.12"/>
    </reaction>
</comment>
<keyword evidence="12 23" id="KW-0547">Nucleotide-binding</keyword>
<comment type="subunit">
    <text evidence="6">Monomer.</text>
</comment>
<evidence type="ECO:0000256" key="20">
    <source>
        <dbReference type="ARBA" id="ARBA00047808"/>
    </source>
</evidence>
<reference evidence="26 27" key="1">
    <citation type="submission" date="2019-03" db="EMBL/GenBank/DDBJ databases">
        <title>Freshwater and sediment microbial communities from various areas in North America, analyzing microbe dynamics in response to fracking.</title>
        <authorList>
            <person name="Lamendella R."/>
        </authorList>
    </citation>
    <scope>NUCLEOTIDE SEQUENCE [LARGE SCALE GENOMIC DNA]</scope>
    <source>
        <strain evidence="26 27">74A</strain>
    </source>
</reference>
<comment type="caution">
    <text evidence="26">The sequence shown here is derived from an EMBL/GenBank/DDBJ whole genome shotgun (WGS) entry which is preliminary data.</text>
</comment>
<protein>
    <recommendedName>
        <fullName evidence="9">Dihydrofolate synthase/folylpolyglutamate synthase</fullName>
        <ecNumber evidence="7">6.3.2.12</ecNumber>
        <ecNumber evidence="8">6.3.2.17</ecNumber>
    </recommendedName>
    <alternativeName>
        <fullName evidence="18">Folylpoly-gamma-glutamate synthetase-dihydrofolate synthetase</fullName>
    </alternativeName>
    <alternativeName>
        <fullName evidence="16">Folylpolyglutamate synthetase</fullName>
    </alternativeName>
    <alternativeName>
        <fullName evidence="17">Tetrahydrofolylpolyglutamate synthase</fullName>
    </alternativeName>
</protein>